<proteinExistence type="predicted"/>
<dbReference type="InterPro" id="IPR036230">
    <property type="entry name" value="LeuA_allosteric_dom_sf"/>
</dbReference>
<protein>
    <recommendedName>
        <fullName evidence="4">Homocitrate synthase</fullName>
    </recommendedName>
</protein>
<reference evidence="2" key="2">
    <citation type="submission" date="2015-09" db="EMBL/GenBank/DDBJ databases">
        <title>Draft genome sequence of Mycobacterium neoaurum DSM 44074.</title>
        <authorList>
            <person name="Croce O."/>
            <person name="Robert C."/>
            <person name="Raoult D."/>
            <person name="Drancourt M."/>
        </authorList>
    </citation>
    <scope>NUCLEOTIDE SEQUENCE</scope>
    <source>
        <strain evidence="2">DSM 44074</strain>
    </source>
</reference>
<evidence type="ECO:0000313" key="2">
    <source>
        <dbReference type="EMBL" id="CDQ42825.1"/>
    </source>
</evidence>
<dbReference type="GO" id="GO:0016740">
    <property type="term" value="F:transferase activity"/>
    <property type="evidence" value="ECO:0007669"/>
    <property type="project" value="UniProtKB-KW"/>
</dbReference>
<dbReference type="EMBL" id="LK021337">
    <property type="protein sequence ID" value="CDQ42825.1"/>
    <property type="molecule type" value="Genomic_DNA"/>
</dbReference>
<dbReference type="SUPFAM" id="SSF110921">
    <property type="entry name" value="2-isopropylmalate synthase LeuA, allosteric (dimerisation) domain"/>
    <property type="match status" value="1"/>
</dbReference>
<name>A0AAV2WEX1_MYCNE</name>
<dbReference type="RefSeq" id="WP_030135833.1">
    <property type="nucleotide sequence ID" value="NZ_JAKNRE010000006.1"/>
</dbReference>
<dbReference type="Gene3D" id="3.30.160.270">
    <property type="match status" value="1"/>
</dbReference>
<reference evidence="2" key="1">
    <citation type="submission" date="2014-05" db="EMBL/GenBank/DDBJ databases">
        <authorList>
            <person name="Urmite Genomes"/>
        </authorList>
    </citation>
    <scope>NUCLEOTIDE SEQUENCE</scope>
    <source>
        <strain evidence="2">DSM 44074</strain>
    </source>
</reference>
<accession>A0AAV2WEX1</accession>
<sequence length="154" mass="16445">MNSTTLIASPRFADFFDAPLPRGLRDLAAEMSWDDVAETFGSSAGPVRLLAWDRADRAYGRHTHTYTATIAVGDRITACTATAAGPLGALTAMLHDCGIRIEMLNFHQLRAGGQTATFIRSTAGVDAQWAIAWSECPHQSALRAVVASANRLAA</sequence>
<evidence type="ECO:0000256" key="1">
    <source>
        <dbReference type="ARBA" id="ARBA00022679"/>
    </source>
</evidence>
<keyword evidence="1" id="KW-0808">Transferase</keyword>
<gene>
    <name evidence="2" type="ORF">BN1047_00683</name>
</gene>
<evidence type="ECO:0008006" key="4">
    <source>
        <dbReference type="Google" id="ProtNLM"/>
    </source>
</evidence>
<dbReference type="AlphaFoldDB" id="A0AAV2WEX1"/>
<dbReference type="Proteomes" id="UP000028864">
    <property type="component" value="Unassembled WGS sequence"/>
</dbReference>
<evidence type="ECO:0000313" key="3">
    <source>
        <dbReference type="Proteomes" id="UP000028864"/>
    </source>
</evidence>
<organism evidence="2 3">
    <name type="scientific">Mycolicibacterium neoaurum</name>
    <name type="common">Mycobacterium neoaurum</name>
    <dbReference type="NCBI Taxonomy" id="1795"/>
    <lineage>
        <taxon>Bacteria</taxon>
        <taxon>Bacillati</taxon>
        <taxon>Actinomycetota</taxon>
        <taxon>Actinomycetes</taxon>
        <taxon>Mycobacteriales</taxon>
        <taxon>Mycobacteriaceae</taxon>
        <taxon>Mycolicibacterium</taxon>
    </lineage>
</organism>